<gene>
    <name evidence="2" type="primary">opuCC</name>
    <name evidence="2" type="ordered locus">Tph_c20170</name>
</gene>
<dbReference type="Gene3D" id="3.40.190.10">
    <property type="entry name" value="Periplasmic binding protein-like II"/>
    <property type="match status" value="1"/>
</dbReference>
<dbReference type="GO" id="GO:0016787">
    <property type="term" value="F:hydrolase activity"/>
    <property type="evidence" value="ECO:0007669"/>
    <property type="project" value="UniProtKB-KW"/>
</dbReference>
<dbReference type="Pfam" id="PF04069">
    <property type="entry name" value="OpuAC"/>
    <property type="match status" value="1"/>
</dbReference>
<dbReference type="SUPFAM" id="SSF53850">
    <property type="entry name" value="Periplasmic binding protein-like II"/>
    <property type="match status" value="1"/>
</dbReference>
<organism evidence="2 3">
    <name type="scientific">Thermacetogenium phaeum (strain ATCC BAA-254 / DSM 26808 / PB)</name>
    <dbReference type="NCBI Taxonomy" id="1089553"/>
    <lineage>
        <taxon>Bacteria</taxon>
        <taxon>Bacillati</taxon>
        <taxon>Bacillota</taxon>
        <taxon>Clostridia</taxon>
        <taxon>Thermoanaerobacterales</taxon>
        <taxon>Thermoanaerobacteraceae</taxon>
        <taxon>Thermacetogenium</taxon>
    </lineage>
</organism>
<keyword evidence="2" id="KW-0378">Hydrolase</keyword>
<reference evidence="2 3" key="1">
    <citation type="journal article" date="2012" name="BMC Genomics">
        <title>Genome-guided analysis of physiological and morphological traits of the fermentative acetate oxidizer Thermacetogenium phaeum.</title>
        <authorList>
            <person name="Oehler D."/>
            <person name="Poehlein A."/>
            <person name="Leimbach A."/>
            <person name="Muller N."/>
            <person name="Daniel R."/>
            <person name="Gottschalk G."/>
            <person name="Schink B."/>
        </authorList>
    </citation>
    <scope>NUCLEOTIDE SEQUENCE [LARGE SCALE GENOMIC DNA]</scope>
    <source>
        <strain evidence="3">ATCC BAA-254 / DSM 26808 / PB</strain>
    </source>
</reference>
<dbReference type="AlphaFoldDB" id="K4LGS9"/>
<dbReference type="CDD" id="cd13528">
    <property type="entry name" value="PBP2_osmoprotectants"/>
    <property type="match status" value="1"/>
</dbReference>
<proteinExistence type="predicted"/>
<protein>
    <submittedName>
        <fullName evidence="2">Glycine betaine/carnitine/choline-binding protein</fullName>
        <ecNumber evidence="2">3.6.3.-</ecNumber>
    </submittedName>
</protein>
<accession>K4LGS9</accession>
<evidence type="ECO:0000313" key="2">
    <source>
        <dbReference type="EMBL" id="AFV12211.1"/>
    </source>
</evidence>
<dbReference type="OrthoDB" id="9801163at2"/>
<dbReference type="GO" id="GO:0043190">
    <property type="term" value="C:ATP-binding cassette (ABC) transporter complex"/>
    <property type="evidence" value="ECO:0007669"/>
    <property type="project" value="InterPro"/>
</dbReference>
<dbReference type="PROSITE" id="PS51257">
    <property type="entry name" value="PROKAR_LIPOPROTEIN"/>
    <property type="match status" value="1"/>
</dbReference>
<dbReference type="KEGG" id="tpz:Tph_c20170"/>
<evidence type="ECO:0000313" key="3">
    <source>
        <dbReference type="Proteomes" id="UP000000467"/>
    </source>
</evidence>
<dbReference type="Gene3D" id="3.40.190.120">
    <property type="entry name" value="Osmoprotection protein (prox), domain 2"/>
    <property type="match status" value="1"/>
</dbReference>
<dbReference type="EC" id="3.6.3.-" evidence="2"/>
<keyword evidence="3" id="KW-1185">Reference proteome</keyword>
<dbReference type="GO" id="GO:0022857">
    <property type="term" value="F:transmembrane transporter activity"/>
    <property type="evidence" value="ECO:0007669"/>
    <property type="project" value="InterPro"/>
</dbReference>
<dbReference type="STRING" id="1089553.Tph_c20170"/>
<sequence>MMKWRKSICWAILLVFIFSIGFVGGCGKEEAQTSEDKIVIASKQFAESYILAHMAAILLKEKAGLDVDTSKIGMGATELLHPALVSGQIDLYPEYTGTAWMVVLKQPVLHDREEIYNRVKEDYQDKFKIACLPPLGFQNTFAIAMPKEKAEELNITTISDLAKHPGLTLVGDSTTWTRPDVYPGLQKTYGLNLKKKMVDTNFFYEALAQGQGDVTTCFSTDGRLKEYNFTVLQDDKNFFPPYDAMYVVRSEILKKHPEIEEKALKPLFGAIDEKTMIDLNYQVEVEKKDPAEVAREFLKSKGLI</sequence>
<name>K4LGS9_THEPS</name>
<dbReference type="Proteomes" id="UP000000467">
    <property type="component" value="Chromosome"/>
</dbReference>
<dbReference type="HOGENOM" id="CLU_038355_1_0_9"/>
<dbReference type="eggNOG" id="COG1732">
    <property type="taxonomic scope" value="Bacteria"/>
</dbReference>
<feature type="domain" description="ABC-type glycine betaine transport system substrate-binding" evidence="1">
    <location>
        <begin position="36"/>
        <end position="299"/>
    </location>
</feature>
<dbReference type="EMBL" id="CP003732">
    <property type="protein sequence ID" value="AFV12211.1"/>
    <property type="molecule type" value="Genomic_DNA"/>
</dbReference>
<evidence type="ECO:0000259" key="1">
    <source>
        <dbReference type="Pfam" id="PF04069"/>
    </source>
</evidence>
<dbReference type="InterPro" id="IPR007210">
    <property type="entry name" value="ABC_Gly_betaine_transp_sub-bd"/>
</dbReference>
<dbReference type="RefSeq" id="WP_015051086.1">
    <property type="nucleotide sequence ID" value="NC_018870.1"/>
</dbReference>